<dbReference type="EMBL" id="BFAA01076168">
    <property type="protein sequence ID" value="GCB84392.1"/>
    <property type="molecule type" value="Genomic_DNA"/>
</dbReference>
<accession>A0A401QGB8</accession>
<proteinExistence type="predicted"/>
<reference evidence="1 2" key="1">
    <citation type="journal article" date="2018" name="Nat. Ecol. Evol.">
        <title>Shark genomes provide insights into elasmobranch evolution and the origin of vertebrates.</title>
        <authorList>
            <person name="Hara Y"/>
            <person name="Yamaguchi K"/>
            <person name="Onimaru K"/>
            <person name="Kadota M"/>
            <person name="Koyanagi M"/>
            <person name="Keeley SD"/>
            <person name="Tatsumi K"/>
            <person name="Tanaka K"/>
            <person name="Motone F"/>
            <person name="Kageyama Y"/>
            <person name="Nozu R"/>
            <person name="Adachi N"/>
            <person name="Nishimura O"/>
            <person name="Nakagawa R"/>
            <person name="Tanegashima C"/>
            <person name="Kiyatake I"/>
            <person name="Matsumoto R"/>
            <person name="Murakumo K"/>
            <person name="Nishida K"/>
            <person name="Terakita A"/>
            <person name="Kuratani S"/>
            <person name="Sato K"/>
            <person name="Hyodo S Kuraku.S."/>
        </authorList>
    </citation>
    <scope>NUCLEOTIDE SEQUENCE [LARGE SCALE GENOMIC DNA]</scope>
</reference>
<organism evidence="1 2">
    <name type="scientific">Scyliorhinus torazame</name>
    <name type="common">Cloudy catshark</name>
    <name type="synonym">Catulus torazame</name>
    <dbReference type="NCBI Taxonomy" id="75743"/>
    <lineage>
        <taxon>Eukaryota</taxon>
        <taxon>Metazoa</taxon>
        <taxon>Chordata</taxon>
        <taxon>Craniata</taxon>
        <taxon>Vertebrata</taxon>
        <taxon>Chondrichthyes</taxon>
        <taxon>Elasmobranchii</taxon>
        <taxon>Galeomorphii</taxon>
        <taxon>Galeoidea</taxon>
        <taxon>Carcharhiniformes</taxon>
        <taxon>Scyliorhinidae</taxon>
        <taxon>Scyliorhinus</taxon>
    </lineage>
</organism>
<dbReference type="Proteomes" id="UP000288216">
    <property type="component" value="Unassembled WGS sequence"/>
</dbReference>
<name>A0A401QGB8_SCYTO</name>
<feature type="non-terminal residue" evidence="1">
    <location>
        <position position="61"/>
    </location>
</feature>
<comment type="caution">
    <text evidence="1">The sequence shown here is derived from an EMBL/GenBank/DDBJ whole genome shotgun (WGS) entry which is preliminary data.</text>
</comment>
<protein>
    <submittedName>
        <fullName evidence="1">Uncharacterized protein</fullName>
    </submittedName>
</protein>
<keyword evidence="2" id="KW-1185">Reference proteome</keyword>
<evidence type="ECO:0000313" key="2">
    <source>
        <dbReference type="Proteomes" id="UP000288216"/>
    </source>
</evidence>
<dbReference type="AlphaFoldDB" id="A0A401QGB8"/>
<sequence length="61" mass="7302">MSWCTPQPLCVHFKHDRMYRQYFESCFGEIVEYFCRVTILFNRKAHIICLLAKVPSCRALT</sequence>
<evidence type="ECO:0000313" key="1">
    <source>
        <dbReference type="EMBL" id="GCB84392.1"/>
    </source>
</evidence>
<gene>
    <name evidence="1" type="ORF">scyTo_0025204</name>
</gene>